<comment type="caution">
    <text evidence="2">The sequence shown here is derived from an EMBL/GenBank/DDBJ whole genome shotgun (WGS) entry which is preliminary data.</text>
</comment>
<evidence type="ECO:0000313" key="3">
    <source>
        <dbReference type="Proteomes" id="UP000092643"/>
    </source>
</evidence>
<name>A0A1A7P6C6_9PAST</name>
<dbReference type="Gene3D" id="2.160.20.160">
    <property type="match status" value="1"/>
</dbReference>
<dbReference type="Gene3D" id="2.60.40.2030">
    <property type="match status" value="1"/>
</dbReference>
<dbReference type="RefSeq" id="WP_081277384.1">
    <property type="nucleotide sequence ID" value="NZ_JTJO01000045.1"/>
</dbReference>
<proteinExistence type="predicted"/>
<evidence type="ECO:0000313" key="2">
    <source>
        <dbReference type="EMBL" id="OBW97583.1"/>
    </source>
</evidence>
<dbReference type="Proteomes" id="UP000092643">
    <property type="component" value="Unassembled WGS sequence"/>
</dbReference>
<dbReference type="AlphaFoldDB" id="A0A1A7P6C6"/>
<feature type="non-terminal residue" evidence="2">
    <location>
        <position position="1"/>
    </location>
</feature>
<gene>
    <name evidence="2" type="ORF">QV03_09495</name>
</gene>
<protein>
    <submittedName>
        <fullName evidence="2">Uncharacterized protein</fullName>
    </submittedName>
</protein>
<sequence>DGSEVTAVSKDPAGNSSETVTEDVPVEAVIPKASIELVLRSGEFDWVREGCKGPLTYEVSLDRVADQDITIPVTLDSVDRHQAGANLSVTILKGQLSARFTVTPKVDSIEQGDQNVNATISEGTGYTVDSSNQTATGVIRDAKGFTDTSISEDVTTTPNSEGQSTSDCADVIKFDTMDNKNGSVTVNTYGGDDYFIGNALNNAGNYWSAGSALGGNNAYHNRVNMGDGNDTVDVGLLTNINQSFKDTYNIIDLGAGNDKANIDNMMYSNAILSASGNNTISVRAMSGTNLIATGTGDDVVTIGSAFSNSQIAYPLNKGILLDEQVRTILSESQISDYENQTKALVHLGEGNNKLTVTGLSTGIDYEMGAGNDTVSVNQLLRSSVTTGAGDDSVVIKDWIGGHVLEGTPQRSGVDLGAGNDTITVGGQNITNMTAANATITSNQSVVDGGDGYDRFNAGDSVKINLFNIPSAPTSRYPNAYEGITLYDIEEVNLTGSNNVVFVSGRADAMADNINKVVYVYESTGSSNRVNFMNNNVTEYTRWTKGALETHTIDGVQQNFYKYTSNTGGTVFVEDSINVTTSGYYI</sequence>
<dbReference type="EMBL" id="JTJO01000045">
    <property type="protein sequence ID" value="OBW97583.1"/>
    <property type="molecule type" value="Genomic_DNA"/>
</dbReference>
<dbReference type="PATRIC" id="fig|750.22.peg.1943"/>
<feature type="region of interest" description="Disordered" evidence="1">
    <location>
        <begin position="1"/>
        <end position="22"/>
    </location>
</feature>
<organism evidence="2 3">
    <name type="scientific">Gallibacterium anatis</name>
    <dbReference type="NCBI Taxonomy" id="750"/>
    <lineage>
        <taxon>Bacteria</taxon>
        <taxon>Pseudomonadati</taxon>
        <taxon>Pseudomonadota</taxon>
        <taxon>Gammaproteobacteria</taxon>
        <taxon>Pasteurellales</taxon>
        <taxon>Pasteurellaceae</taxon>
        <taxon>Gallibacterium</taxon>
    </lineage>
</organism>
<accession>A0A1A7P6C6</accession>
<dbReference type="InterPro" id="IPR038081">
    <property type="entry name" value="CalX-like_sf"/>
</dbReference>
<reference evidence="2 3" key="1">
    <citation type="submission" date="2014-11" db="EMBL/GenBank/DDBJ databases">
        <title>Pan-genome of Gallibacterium spp.</title>
        <authorList>
            <person name="Kudirkiene E."/>
            <person name="Bojesen A.M."/>
        </authorList>
    </citation>
    <scope>NUCLEOTIDE SEQUENCE [LARGE SCALE GENOMIC DNA]</scope>
    <source>
        <strain evidence="2 3">F 279</strain>
    </source>
</reference>
<dbReference type="SUPFAM" id="SSF141072">
    <property type="entry name" value="CalX-like"/>
    <property type="match status" value="1"/>
</dbReference>
<evidence type="ECO:0000256" key="1">
    <source>
        <dbReference type="SAM" id="MobiDB-lite"/>
    </source>
</evidence>